<evidence type="ECO:0000256" key="12">
    <source>
        <dbReference type="ARBA" id="ARBA00046380"/>
    </source>
</evidence>
<dbReference type="OrthoDB" id="9757607at2"/>
<dbReference type="HAMAP" id="MF_01480">
    <property type="entry name" value="Cas9"/>
    <property type="match status" value="1"/>
</dbReference>
<dbReference type="GO" id="GO:0003677">
    <property type="term" value="F:DNA binding"/>
    <property type="evidence" value="ECO:0007669"/>
    <property type="project" value="UniProtKB-UniRule"/>
</dbReference>
<comment type="domain">
    <text evidence="13">Has 2 endonuclease domains. The discontinuous RuvC-like domain cleaves the target DNA noncomplementary to crRNA while the HNH nuclease domain cleaves the target DNA complementary to crRNA.</text>
</comment>
<dbReference type="Pfam" id="PF16595">
    <property type="entry name" value="Cas9_PI"/>
    <property type="match status" value="1"/>
</dbReference>
<feature type="active site" description="Proton acceptor for HNH nuclease domain" evidence="13">
    <location>
        <position position="867"/>
    </location>
</feature>
<dbReference type="NCBIfam" id="TIGR01865">
    <property type="entry name" value="cas_Csn1"/>
    <property type="match status" value="1"/>
</dbReference>
<evidence type="ECO:0000256" key="5">
    <source>
        <dbReference type="ARBA" id="ARBA00022759"/>
    </source>
</evidence>
<dbReference type="GO" id="GO:0051607">
    <property type="term" value="P:defense response to virus"/>
    <property type="evidence" value="ECO:0007669"/>
    <property type="project" value="UniProtKB-UniRule"/>
</dbReference>
<name>A0A1T5D9T6_9FIRM</name>
<keyword evidence="7" id="KW-0460">Magnesium</keyword>
<evidence type="ECO:0000256" key="10">
    <source>
        <dbReference type="ARBA" id="ARBA00023125"/>
    </source>
</evidence>
<comment type="caution">
    <text evidence="13">Lacks conserved residue(s) required for the propagation of feature annotation.</text>
</comment>
<dbReference type="InterPro" id="IPR055228">
    <property type="entry name" value="Cas9_RuvC"/>
</dbReference>
<evidence type="ECO:0000256" key="13">
    <source>
        <dbReference type="HAMAP-Rule" id="MF_01480"/>
    </source>
</evidence>
<comment type="subunit">
    <text evidence="12 13">Monomer. Binds crRNA and tracrRNA.</text>
</comment>
<evidence type="ECO:0000313" key="15">
    <source>
        <dbReference type="EMBL" id="SKB68474.1"/>
    </source>
</evidence>
<evidence type="ECO:0000259" key="14">
    <source>
        <dbReference type="PROSITE" id="PS51749"/>
    </source>
</evidence>
<organism evidence="15 16">
    <name type="scientific">Acetoanaerobium noterae</name>
    <dbReference type="NCBI Taxonomy" id="745369"/>
    <lineage>
        <taxon>Bacteria</taxon>
        <taxon>Bacillati</taxon>
        <taxon>Bacillota</taxon>
        <taxon>Clostridia</taxon>
        <taxon>Peptostreptococcales</taxon>
        <taxon>Filifactoraceae</taxon>
        <taxon>Acetoanaerobium</taxon>
    </lineage>
</organism>
<keyword evidence="3 13" id="KW-0540">Nuclease</keyword>
<dbReference type="InterPro" id="IPR036397">
    <property type="entry name" value="RNaseH_sf"/>
</dbReference>
<dbReference type="InterPro" id="IPR003615">
    <property type="entry name" value="HNH_nuc"/>
</dbReference>
<keyword evidence="9 13" id="KW-0051">Antiviral defense</keyword>
<evidence type="ECO:0000256" key="4">
    <source>
        <dbReference type="ARBA" id="ARBA00022723"/>
    </source>
</evidence>
<protein>
    <recommendedName>
        <fullName evidence="13">CRISPR-associated endonuclease Cas9</fullName>
        <ecNumber evidence="13">3.1.-.-</ecNumber>
    </recommendedName>
</protein>
<dbReference type="Gene3D" id="1.10.30.50">
    <property type="match status" value="1"/>
</dbReference>
<dbReference type="InterPro" id="IPR032239">
    <property type="entry name" value="Cas9-BH"/>
</dbReference>
<dbReference type="EMBL" id="FUYN01000008">
    <property type="protein sequence ID" value="SKB68474.1"/>
    <property type="molecule type" value="Genomic_DNA"/>
</dbReference>
<evidence type="ECO:0000256" key="1">
    <source>
        <dbReference type="ARBA" id="ARBA00001946"/>
    </source>
</evidence>
<evidence type="ECO:0000256" key="8">
    <source>
        <dbReference type="ARBA" id="ARBA00022884"/>
    </source>
</evidence>
<evidence type="ECO:0000256" key="11">
    <source>
        <dbReference type="ARBA" id="ARBA00023211"/>
    </source>
</evidence>
<dbReference type="Pfam" id="PF13395">
    <property type="entry name" value="HNH_4"/>
    <property type="match status" value="1"/>
</dbReference>
<feature type="active site" description="For RuvC-like nuclease domain" evidence="13">
    <location>
        <position position="10"/>
    </location>
</feature>
<dbReference type="RefSeq" id="WP_079590463.1">
    <property type="nucleotide sequence ID" value="NZ_FUYN01000008.1"/>
</dbReference>
<comment type="similarity">
    <text evidence="2">Belongs to the CRISPR-associated protein Cas9 family. Subtype II-A subfamily.</text>
</comment>
<dbReference type="Gene3D" id="3.30.420.10">
    <property type="entry name" value="Ribonuclease H-like superfamily/Ribonuclease H"/>
    <property type="match status" value="1"/>
</dbReference>
<dbReference type="GO" id="GO:0004519">
    <property type="term" value="F:endonuclease activity"/>
    <property type="evidence" value="ECO:0007669"/>
    <property type="project" value="UniProtKB-UniRule"/>
</dbReference>
<dbReference type="InterPro" id="IPR032240">
    <property type="entry name" value="Cas9_REC"/>
</dbReference>
<dbReference type="GO" id="GO:0043571">
    <property type="term" value="P:maintenance of CRISPR repeat elements"/>
    <property type="evidence" value="ECO:0007669"/>
    <property type="project" value="UniProtKB-UniRule"/>
</dbReference>
<keyword evidence="8 13" id="KW-0694">RNA-binding</keyword>
<dbReference type="Proteomes" id="UP000243406">
    <property type="component" value="Unassembled WGS sequence"/>
</dbReference>
<accession>A0A1T5D9T6</accession>
<comment type="cofactor">
    <cofactor evidence="1">
        <name>Mg(2+)</name>
        <dbReference type="ChEBI" id="CHEBI:18420"/>
    </cofactor>
</comment>
<dbReference type="Pfam" id="PF22702">
    <property type="entry name" value="Cas9_RuvC"/>
    <property type="match status" value="1"/>
</dbReference>
<dbReference type="Pfam" id="PF16593">
    <property type="entry name" value="Cas9-BH"/>
    <property type="match status" value="1"/>
</dbReference>
<feature type="domain" description="HNH Cas9-type" evidence="14">
    <location>
        <begin position="790"/>
        <end position="948"/>
    </location>
</feature>
<dbReference type="InterPro" id="IPR032237">
    <property type="entry name" value="Cas9_PI"/>
</dbReference>
<evidence type="ECO:0000256" key="6">
    <source>
        <dbReference type="ARBA" id="ARBA00022801"/>
    </source>
</evidence>
<gene>
    <name evidence="13" type="primary">cas9</name>
    <name evidence="15" type="ORF">SAMN02745120_2657</name>
</gene>
<evidence type="ECO:0000256" key="9">
    <source>
        <dbReference type="ARBA" id="ARBA00023118"/>
    </source>
</evidence>
<reference evidence="16" key="1">
    <citation type="submission" date="2017-02" db="EMBL/GenBank/DDBJ databases">
        <authorList>
            <person name="Varghese N."/>
            <person name="Submissions S."/>
        </authorList>
    </citation>
    <scope>NUCLEOTIDE SEQUENCE [LARGE SCALE GENOMIC DNA]</scope>
    <source>
        <strain evidence="16">ATCC 35199</strain>
    </source>
</reference>
<proteinExistence type="inferred from homology"/>
<dbReference type="InterPro" id="IPR028629">
    <property type="entry name" value="Cas9"/>
</dbReference>
<evidence type="ECO:0000256" key="3">
    <source>
        <dbReference type="ARBA" id="ARBA00022722"/>
    </source>
</evidence>
<keyword evidence="4" id="KW-0479">Metal-binding</keyword>
<dbReference type="GO" id="GO:0003723">
    <property type="term" value="F:RNA binding"/>
    <property type="evidence" value="ECO:0007669"/>
    <property type="project" value="UniProtKB-UniRule"/>
</dbReference>
<keyword evidence="10 13" id="KW-0238">DNA-binding</keyword>
<dbReference type="PROSITE" id="PS51749">
    <property type="entry name" value="HNH_CAS9"/>
    <property type="match status" value="1"/>
</dbReference>
<keyword evidence="6 13" id="KW-0378">Hydrolase</keyword>
<dbReference type="GO" id="GO:0046872">
    <property type="term" value="F:metal ion binding"/>
    <property type="evidence" value="ECO:0007669"/>
    <property type="project" value="UniProtKB-UniRule"/>
</dbReference>
<sequence length="1365" mass="159633">MQTGYYLGLDIGSNSVGYAVTDENYVIKKFNKKAMWGSHVFEEGKQSAERRIFRASRRRLQRKKQRIQLARELFAKEIAKVDEDFFKRLDESALHRIDKTVDTRYSLFDDIKINDKSYHKDYPTIHHLIMDLINTTESKDIRLVYLAVSYILSNRGHFLIEVDKNDIKNVILFDNVYSSFKDFFSENEVESNWTDEIKDELGKILKKKIGMKEKQKQIKELAFSNKKKLDKSEETIIKAITGAKIKLSDLCDNNIYDDIENNTISFADSDFDEKLASLSEVLEDIDFDLVTRIKAIYDWSVLSNILKEKEFISEAKVEMYKKHKKDLALLKSLVKKYIPKKYYEIFRASAKDLDNYVAYSGNFKSVKNKTTNEKEVEYQKTDNEKFCKYIQKMLKNIDVLDEDKAKFDDLMSRLELKNEFMPKQIHTDNGVIPYQVYRHELKELLENMSNFHTFLKEKDGDGLTIIDKLLSIIEFRIPYYIGPLNDYHKKFSWIKRKADGRILPWNIHEMVDYEQSEEAFIRKMTAKCTYLAGEDVLCKNSLLYCKYMVLNEINNIKISDYPITIECKQHLYKDLFENSQKKITKKRLKDWLVSNNYMQAHDEVRGIDDDIKSSLSSYHKFRKLLTQGILNEAQVENIISRISFTTDKKRLQEYLKTEYPSLIEEDIKYIANMKFKDYGRLSYKLLSGVQATIPETGEYVTLVGALWNTNYNLMQLLSQQFNFYKQIELHNKEYYEQYPTNINTMLEEMYISNAVKRPIYRTLDIVKEIKSIMKNEPIKIFIEMARGEQEKKRTKSRKQQIKDLYDSLDGELKEQNKEIISKLDNEPDDRLKSERYFLYYMQLGRCMYTGEKIDLSKLMDNTYDIDHIYPQSKVKDDSVHNNKVLVLSNANRLKGDIYPINQDIQNARKGFWTMLESKNLITKEKLYRLTRMTGFADEELAGFINRQLVETRQSTKAVARILENIFPNSEIVYVKAGLVSEFRHQFDMLKSREINDLHHAKDAYLNIVIGNVYNVKFTKNPLNFIKSKEKYSINIKEKNGLLSRDIKRNGEVAWIADGTTISQVKKTMSKNNINYVRYAFCRKGGFFDQNPLKAPHKENALIPRKKHLPTDIYGGYSDTTASFFTLVKHTEKGKQCISIKPVELLYADKFINDDEFAVEYCKLKLGLNNPELINNRKIIKINAILELDGFRANIASKSHGGDRIVLTSSIPLVVSPIYEKYIKRITSIIEKSSKNRTELKINENFDKITKEQNIELYEEIFNKCNQNIFTKLSAYSTLKSILVEGLEKFKVANLEEQSKILLELVKYFKTGRKDTCDLKSIGGSKNTGKIYINSKINGTKFSCIEIIDQSPTGLFEKKSGNLLEL</sequence>
<evidence type="ECO:0000256" key="7">
    <source>
        <dbReference type="ARBA" id="ARBA00022842"/>
    </source>
</evidence>
<evidence type="ECO:0000313" key="16">
    <source>
        <dbReference type="Proteomes" id="UP000243406"/>
    </source>
</evidence>
<comment type="similarity">
    <text evidence="13">Belongs to the CRISPR-associated Cas9 family.</text>
</comment>
<keyword evidence="16" id="KW-1185">Reference proteome</keyword>
<dbReference type="GO" id="GO:0016787">
    <property type="term" value="F:hydrolase activity"/>
    <property type="evidence" value="ECO:0007669"/>
    <property type="project" value="UniProtKB-KW"/>
</dbReference>
<evidence type="ECO:0000256" key="2">
    <source>
        <dbReference type="ARBA" id="ARBA00005244"/>
    </source>
</evidence>
<dbReference type="InterPro" id="IPR033114">
    <property type="entry name" value="HNH_CAS9"/>
</dbReference>
<keyword evidence="11" id="KW-0464">Manganese</keyword>
<dbReference type="Pfam" id="PF16592">
    <property type="entry name" value="Cas9_REC"/>
    <property type="match status" value="1"/>
</dbReference>
<dbReference type="EC" id="3.1.-.-" evidence="13"/>
<comment type="function">
    <text evidence="13">CRISPR (clustered regularly interspaced short palindromic repeat) is an adaptive immune system that provides protection against mobile genetic elements (viruses, transposable elements and conjugative plasmids). CRISPR clusters contain spacers, sequences complementary to antecedent mobile elements, and target invading nucleic acids. CRISPR clusters are transcribed and processed into CRISPR RNA (crRNA). In type II CRISPR systems correct processing of pre-crRNA requires a trans-encoded small RNA (tracrRNA), endogenous ribonuclease 3 (rnc) and this protein. The tracrRNA serves as a guide for ribonuclease 3-aided processing of pre-crRNA. Subsequently Cas9/crRNA/tracrRNA endonucleolytically cleaves linear or circular dsDNA target complementary to the spacer; Cas9 is inactive in the absence of the 2 guide RNAs (gRNA). Cas9 recognizes the protospacer adjacent motif (PAM) in the CRISPR repeat sequences to help distinguish self versus nonself, as targets within the bacterial CRISPR locus do not have PAMs. PAM recognition is also required for catalytic activity.</text>
</comment>
<keyword evidence="5 13" id="KW-0255">Endonuclease</keyword>